<comment type="catalytic activity">
    <reaction evidence="1">
        <text>2 superoxide + 2 H(+) = H2O2 + O2</text>
        <dbReference type="Rhea" id="RHEA:20696"/>
        <dbReference type="ChEBI" id="CHEBI:15378"/>
        <dbReference type="ChEBI" id="CHEBI:15379"/>
        <dbReference type="ChEBI" id="CHEBI:16240"/>
        <dbReference type="ChEBI" id="CHEBI:18421"/>
        <dbReference type="EC" id="1.15.1.1"/>
    </reaction>
</comment>
<dbReference type="GO" id="GO:0004784">
    <property type="term" value="F:superoxide dismutase activity"/>
    <property type="evidence" value="ECO:0007669"/>
    <property type="project" value="UniProtKB-EC"/>
</dbReference>
<sequence>MPSCTMMLLVTIGFLPFVAAQLPGNACDDLCSLIPGCTFKGSYCKDYKSPPHVCQDLYFIKTADSANATPCSVAFQKNCHEYYPVRCDDVLPFDRKGPRFPIKASAKLEPQGSGSQVRGTFYFEQESHAKTKISYDVYNLEPFAQHGVHVHEFSDFSNGCTSTGGHYNPFYKFHGDRLNMTVRHVGDMGNIKADASGRARGSFYDSLILLFGPTSSLTRSVVLHANQDDLGLGGNPGSRATGNSGARLVCGKIASD</sequence>
<dbReference type="CDD" id="cd00305">
    <property type="entry name" value="Cu-Zn_Superoxide_Dismutase"/>
    <property type="match status" value="1"/>
</dbReference>
<accession>A0A7J6LJ27</accession>
<comment type="cofactor">
    <cofactor evidence="1">
        <name>Cu cation</name>
        <dbReference type="ChEBI" id="CHEBI:23378"/>
    </cofactor>
    <text evidence="1">Binds 1 copper ion per subunit.</text>
</comment>
<keyword evidence="1" id="KW-0862">Zinc</keyword>
<dbReference type="EMBL" id="JABAHT010000287">
    <property type="protein sequence ID" value="KAF4658978.1"/>
    <property type="molecule type" value="Genomic_DNA"/>
</dbReference>
<evidence type="ECO:0000313" key="7">
    <source>
        <dbReference type="Proteomes" id="UP000572268"/>
    </source>
</evidence>
<dbReference type="PRINTS" id="PR00068">
    <property type="entry name" value="CUZNDISMTASE"/>
</dbReference>
<evidence type="ECO:0000259" key="3">
    <source>
        <dbReference type="Pfam" id="PF00080"/>
    </source>
</evidence>
<dbReference type="AlphaFoldDB" id="A0A7J6LJ27"/>
<organism evidence="5 7">
    <name type="scientific">Perkinsus olseni</name>
    <name type="common">Perkinsus atlanticus</name>
    <dbReference type="NCBI Taxonomy" id="32597"/>
    <lineage>
        <taxon>Eukaryota</taxon>
        <taxon>Sar</taxon>
        <taxon>Alveolata</taxon>
        <taxon>Perkinsozoa</taxon>
        <taxon>Perkinsea</taxon>
        <taxon>Perkinsida</taxon>
        <taxon>Perkinsidae</taxon>
        <taxon>Perkinsus</taxon>
    </lineage>
</organism>
<dbReference type="PROSITE" id="PS00332">
    <property type="entry name" value="SOD_CU_ZN_2"/>
    <property type="match status" value="1"/>
</dbReference>
<proteinExistence type="inferred from homology"/>
<dbReference type="EMBL" id="JABANN010000438">
    <property type="protein sequence ID" value="KAF4659268.1"/>
    <property type="molecule type" value="Genomic_DNA"/>
</dbReference>
<feature type="domain" description="Superoxide dismutase copper/zinc binding" evidence="3">
    <location>
        <begin position="117"/>
        <end position="253"/>
    </location>
</feature>
<dbReference type="Pfam" id="PF00080">
    <property type="entry name" value="Sod_Cu"/>
    <property type="match status" value="1"/>
</dbReference>
<evidence type="ECO:0000313" key="4">
    <source>
        <dbReference type="EMBL" id="KAF4658978.1"/>
    </source>
</evidence>
<dbReference type="InterPro" id="IPR036423">
    <property type="entry name" value="SOD-like_Cu/Zn_dom_sf"/>
</dbReference>
<feature type="chain" id="PRO_5033912978" description="Superoxide dismutase [Cu-Zn]" evidence="2">
    <location>
        <begin position="21"/>
        <end position="256"/>
    </location>
</feature>
<dbReference type="Proteomes" id="UP000572268">
    <property type="component" value="Unassembled WGS sequence"/>
</dbReference>
<comment type="function">
    <text evidence="1">Destroys radicals which are normally produced within the cells and which are toxic to biological systems.</text>
</comment>
<dbReference type="OrthoDB" id="427596at2759"/>
<evidence type="ECO:0000313" key="6">
    <source>
        <dbReference type="Proteomes" id="UP000570595"/>
    </source>
</evidence>
<dbReference type="Gene3D" id="2.60.40.200">
    <property type="entry name" value="Superoxide dismutase, copper/zinc binding domain"/>
    <property type="match status" value="1"/>
</dbReference>
<dbReference type="InterPro" id="IPR001424">
    <property type="entry name" value="SOD_Cu_Zn_dom"/>
</dbReference>
<dbReference type="InterPro" id="IPR024134">
    <property type="entry name" value="SOD_Cu/Zn_/chaperone"/>
</dbReference>
<name>A0A7J6LJ27_PEROL</name>
<protein>
    <recommendedName>
        <fullName evidence="1">Superoxide dismutase [Cu-Zn]</fullName>
        <ecNumber evidence="1">1.15.1.1</ecNumber>
    </recommendedName>
</protein>
<evidence type="ECO:0000256" key="2">
    <source>
        <dbReference type="SAM" id="SignalP"/>
    </source>
</evidence>
<comment type="similarity">
    <text evidence="1">Belongs to the Cu-Zn superoxide dismutase family.</text>
</comment>
<gene>
    <name evidence="5" type="primary">SOD1_5</name>
    <name evidence="4" type="synonym">SOD1_4</name>
    <name evidence="5" type="ORF">FOL46_006653</name>
    <name evidence="4" type="ORF">FOZ61_005099</name>
</gene>
<keyword evidence="1" id="KW-0560">Oxidoreductase</keyword>
<dbReference type="InterPro" id="IPR018152">
    <property type="entry name" value="SOD_Cu/Zn_BS"/>
</dbReference>
<keyword evidence="1" id="KW-0479">Metal-binding</keyword>
<dbReference type="GO" id="GO:0005507">
    <property type="term" value="F:copper ion binding"/>
    <property type="evidence" value="ECO:0007669"/>
    <property type="project" value="InterPro"/>
</dbReference>
<dbReference type="SUPFAM" id="SSF49329">
    <property type="entry name" value="Cu,Zn superoxide dismutase-like"/>
    <property type="match status" value="1"/>
</dbReference>
<evidence type="ECO:0000313" key="5">
    <source>
        <dbReference type="EMBL" id="KAF4659268.1"/>
    </source>
</evidence>
<evidence type="ECO:0000256" key="1">
    <source>
        <dbReference type="RuleBase" id="RU000393"/>
    </source>
</evidence>
<keyword evidence="1" id="KW-0186">Copper</keyword>
<feature type="signal peptide" evidence="2">
    <location>
        <begin position="1"/>
        <end position="20"/>
    </location>
</feature>
<dbReference type="PANTHER" id="PTHR10003">
    <property type="entry name" value="SUPEROXIDE DISMUTASE CU-ZN -RELATED"/>
    <property type="match status" value="1"/>
</dbReference>
<keyword evidence="2" id="KW-0732">Signal</keyword>
<reference evidence="6 7" key="1">
    <citation type="submission" date="2020-04" db="EMBL/GenBank/DDBJ databases">
        <title>Perkinsus olseni comparative genomics.</title>
        <authorList>
            <person name="Bogema D.R."/>
        </authorList>
    </citation>
    <scope>NUCLEOTIDE SEQUENCE [LARGE SCALE GENOMIC DNA]</scope>
    <source>
        <strain evidence="4">ATCC PRA-179</strain>
        <strain evidence="5">ATCC PRA-31</strain>
    </source>
</reference>
<dbReference type="Proteomes" id="UP000570595">
    <property type="component" value="Unassembled WGS sequence"/>
</dbReference>
<comment type="caution">
    <text evidence="5">The sequence shown here is derived from an EMBL/GenBank/DDBJ whole genome shotgun (WGS) entry which is preliminary data.</text>
</comment>
<comment type="cofactor">
    <cofactor evidence="1">
        <name>Zn(2+)</name>
        <dbReference type="ChEBI" id="CHEBI:29105"/>
    </cofactor>
    <text evidence="1">Binds 1 zinc ion per subunit.</text>
</comment>
<dbReference type="EC" id="1.15.1.1" evidence="1"/>